<comment type="similarity">
    <text evidence="1">Belongs to the asparaginase 1 family.</text>
</comment>
<dbReference type="Gene3D" id="3.40.50.40">
    <property type="match status" value="1"/>
</dbReference>
<evidence type="ECO:0000259" key="9">
    <source>
        <dbReference type="Pfam" id="PF17763"/>
    </source>
</evidence>
<dbReference type="AlphaFoldDB" id="A0A1D7QYI7"/>
<dbReference type="PROSITE" id="PS00144">
    <property type="entry name" value="ASN_GLN_ASE_1"/>
    <property type="match status" value="1"/>
</dbReference>
<dbReference type="PIRSF" id="PIRSF001220">
    <property type="entry name" value="L-ASNase_gatD"/>
    <property type="match status" value="1"/>
</dbReference>
<protein>
    <recommendedName>
        <fullName evidence="3">asparaginase</fullName>
        <ecNumber evidence="3">3.5.1.1</ecNumber>
    </recommendedName>
</protein>
<dbReference type="InterPro" id="IPR037152">
    <property type="entry name" value="L-asparaginase_N_sf"/>
</dbReference>
<feature type="binding site" evidence="6">
    <location>
        <position position="55"/>
    </location>
    <ligand>
        <name>substrate</name>
    </ligand>
</feature>
<feature type="domain" description="Asparaginase/glutaminase C-terminal" evidence="9">
    <location>
        <begin position="206"/>
        <end position="315"/>
    </location>
</feature>
<dbReference type="InterPro" id="IPR004550">
    <property type="entry name" value="AsnASE_II"/>
</dbReference>
<comment type="subunit">
    <text evidence="2">Homotetramer.</text>
</comment>
<keyword evidence="4 10" id="KW-0378">Hydrolase</keyword>
<feature type="active site" evidence="7">
    <location>
        <position position="12"/>
    </location>
</feature>
<keyword evidence="11" id="KW-1185">Reference proteome</keyword>
<gene>
    <name evidence="10" type="primary">ansA-2</name>
    <name evidence="10" type="ORF">BBEV_2725</name>
</gene>
<dbReference type="PANTHER" id="PTHR11707">
    <property type="entry name" value="L-ASPARAGINASE"/>
    <property type="match status" value="1"/>
</dbReference>
<dbReference type="PROSITE" id="PS51732">
    <property type="entry name" value="ASN_GLN_ASE_3"/>
    <property type="match status" value="1"/>
</dbReference>
<dbReference type="InterPro" id="IPR006034">
    <property type="entry name" value="Asparaginase/glutaminase-like"/>
</dbReference>
<dbReference type="InterPro" id="IPR027474">
    <property type="entry name" value="L-asparaginase_N"/>
</dbReference>
<dbReference type="Pfam" id="PF17763">
    <property type="entry name" value="Asparaginase_C"/>
    <property type="match status" value="1"/>
</dbReference>
<proteinExistence type="inferred from homology"/>
<accession>A0A1D7QYI7</accession>
<evidence type="ECO:0000259" key="8">
    <source>
        <dbReference type="Pfam" id="PF00710"/>
    </source>
</evidence>
<feature type="active site" description="O-isoaspartyl threonine intermediate" evidence="5">
    <location>
        <position position="12"/>
    </location>
</feature>
<dbReference type="STRING" id="632773.BBEV_2725"/>
<name>A0A1D7QYI7_9BACI</name>
<dbReference type="PIRSF" id="PIRSF500176">
    <property type="entry name" value="L_ASNase"/>
    <property type="match status" value="1"/>
</dbReference>
<dbReference type="InterPro" id="IPR040919">
    <property type="entry name" value="Asparaginase_C"/>
</dbReference>
<evidence type="ECO:0000256" key="3">
    <source>
        <dbReference type="ARBA" id="ARBA00012920"/>
    </source>
</evidence>
<dbReference type="CDD" id="cd08964">
    <property type="entry name" value="L-asparaginase_II"/>
    <property type="match status" value="1"/>
</dbReference>
<dbReference type="OrthoDB" id="9788068at2"/>
<feature type="binding site" evidence="6">
    <location>
        <begin position="87"/>
        <end position="88"/>
    </location>
    <ligand>
        <name>substrate</name>
    </ligand>
</feature>
<evidence type="ECO:0000313" key="10">
    <source>
        <dbReference type="EMBL" id="AOM84062.1"/>
    </source>
</evidence>
<dbReference type="SFLD" id="SFLDS00057">
    <property type="entry name" value="Glutaminase/Asparaginase"/>
    <property type="match status" value="1"/>
</dbReference>
<dbReference type="Proteomes" id="UP000094463">
    <property type="component" value="Chromosome"/>
</dbReference>
<dbReference type="Gene3D" id="3.40.50.1170">
    <property type="entry name" value="L-asparaginase, N-terminal domain"/>
    <property type="match status" value="1"/>
</dbReference>
<dbReference type="Pfam" id="PF00710">
    <property type="entry name" value="Asparaginase"/>
    <property type="match status" value="1"/>
</dbReference>
<evidence type="ECO:0000313" key="11">
    <source>
        <dbReference type="Proteomes" id="UP000094463"/>
    </source>
</evidence>
<dbReference type="KEGG" id="bbev:BBEV_2725"/>
<evidence type="ECO:0000256" key="6">
    <source>
        <dbReference type="PIRSR" id="PIRSR001220-2"/>
    </source>
</evidence>
<dbReference type="InterPro" id="IPR027473">
    <property type="entry name" value="L-asparaginase_C"/>
</dbReference>
<evidence type="ECO:0000256" key="2">
    <source>
        <dbReference type="ARBA" id="ARBA00011881"/>
    </source>
</evidence>
<dbReference type="InterPro" id="IPR036152">
    <property type="entry name" value="Asp/glu_Ase-like_sf"/>
</dbReference>
<dbReference type="RefSeq" id="WP_069365975.1">
    <property type="nucleotide sequence ID" value="NZ_CP012502.1"/>
</dbReference>
<evidence type="ECO:0000256" key="5">
    <source>
        <dbReference type="PIRSR" id="PIRSR001220-1"/>
    </source>
</evidence>
<dbReference type="EC" id="3.5.1.1" evidence="3"/>
<dbReference type="GO" id="GO:0004067">
    <property type="term" value="F:asparaginase activity"/>
    <property type="evidence" value="ECO:0007669"/>
    <property type="project" value="UniProtKB-UniRule"/>
</dbReference>
<dbReference type="FunFam" id="3.40.50.1170:FF:000001">
    <property type="entry name" value="L-asparaginase 2"/>
    <property type="match status" value="1"/>
</dbReference>
<evidence type="ECO:0000256" key="1">
    <source>
        <dbReference type="ARBA" id="ARBA00010518"/>
    </source>
</evidence>
<dbReference type="GO" id="GO:0006528">
    <property type="term" value="P:asparagine metabolic process"/>
    <property type="evidence" value="ECO:0007669"/>
    <property type="project" value="InterPro"/>
</dbReference>
<organism evidence="10 11">
    <name type="scientific">Salisediminibacterium beveridgei</name>
    <dbReference type="NCBI Taxonomy" id="632773"/>
    <lineage>
        <taxon>Bacteria</taxon>
        <taxon>Bacillati</taxon>
        <taxon>Bacillota</taxon>
        <taxon>Bacilli</taxon>
        <taxon>Bacillales</taxon>
        <taxon>Bacillaceae</taxon>
        <taxon>Salisediminibacterium</taxon>
    </lineage>
</organism>
<evidence type="ECO:0000256" key="4">
    <source>
        <dbReference type="ARBA" id="ARBA00022801"/>
    </source>
</evidence>
<dbReference type="SMART" id="SM00870">
    <property type="entry name" value="Asparaginase"/>
    <property type="match status" value="1"/>
</dbReference>
<reference evidence="10 11" key="1">
    <citation type="submission" date="2015-08" db="EMBL/GenBank/DDBJ databases">
        <title>The complete genome sequence of Bacillus beveridgei MLTeJB.</title>
        <authorList>
            <person name="Hanson T.E."/>
            <person name="Mesa C."/>
            <person name="Basesman S.M."/>
            <person name="Oremland R.S."/>
        </authorList>
    </citation>
    <scope>NUCLEOTIDE SEQUENCE [LARGE SCALE GENOMIC DNA]</scope>
    <source>
        <strain evidence="10 11">MLTeJB</strain>
    </source>
</reference>
<dbReference type="SUPFAM" id="SSF53774">
    <property type="entry name" value="Glutaminase/Asparaginase"/>
    <property type="match status" value="1"/>
</dbReference>
<dbReference type="PANTHER" id="PTHR11707:SF28">
    <property type="entry name" value="60 KDA LYSOPHOSPHOLIPASE"/>
    <property type="match status" value="1"/>
</dbReference>
<dbReference type="InterPro" id="IPR020827">
    <property type="entry name" value="Asparaginase/glutaminase_AS1"/>
</dbReference>
<dbReference type="PRINTS" id="PR00139">
    <property type="entry name" value="ASNGLNASE"/>
</dbReference>
<evidence type="ECO:0000256" key="7">
    <source>
        <dbReference type="PROSITE-ProRule" id="PRU10099"/>
    </source>
</evidence>
<dbReference type="PATRIC" id="fig|632773.3.peg.2863"/>
<feature type="domain" description="L-asparaginase N-terminal" evidence="8">
    <location>
        <begin position="3"/>
        <end position="191"/>
    </location>
</feature>
<dbReference type="EMBL" id="CP012502">
    <property type="protein sequence ID" value="AOM84062.1"/>
    <property type="molecule type" value="Genomic_DNA"/>
</dbReference>
<sequence length="320" mass="34922">MKKVALITTGGTIASRENEEGRLVSGALASEDYCDLDELPAGIEVIIFPLINKPSMHVSLNDLNQIAGKIIDLFDEGFHGAVVTHGTDSLEESAYYLDLIIKRKNPVVVTGSQRSSAASGSDADTNLIQSICAAASEKLNDIGTVVVFNERIFSAKYVKKEHAYNLQGFESFGYGHLGTIDGQKVILYQKPAERQVYPATLKKIPKVEIIKCYLDADGAFIDTCINNQVEGIVLEGNGRGQIAPEQMNAVLRGIEQGITFVLTTSSEQGRVDVTYDYYASAHHLFKNGVILGSDMNSKKARLKLIALLRSNTDVREGFEE</sequence>